<dbReference type="CDD" id="cd01068">
    <property type="entry name" value="globin_sensor"/>
    <property type="match status" value="1"/>
</dbReference>
<dbReference type="GO" id="GO:0016020">
    <property type="term" value="C:membrane"/>
    <property type="evidence" value="ECO:0007669"/>
    <property type="project" value="InterPro"/>
</dbReference>
<keyword evidence="1" id="KW-0145">Chemotaxis</keyword>
<dbReference type="GO" id="GO:0019825">
    <property type="term" value="F:oxygen binding"/>
    <property type="evidence" value="ECO:0007669"/>
    <property type="project" value="InterPro"/>
</dbReference>
<dbReference type="Proteomes" id="UP000186143">
    <property type="component" value="Unassembled WGS sequence"/>
</dbReference>
<dbReference type="Pfam" id="PF11563">
    <property type="entry name" value="Protoglobin"/>
    <property type="match status" value="1"/>
</dbReference>
<organism evidence="6 7">
    <name type="scientific">Xaviernesmea rhizosphaerae</name>
    <dbReference type="NCBI Taxonomy" id="1672749"/>
    <lineage>
        <taxon>Bacteria</taxon>
        <taxon>Pseudomonadati</taxon>
        <taxon>Pseudomonadota</taxon>
        <taxon>Alphaproteobacteria</taxon>
        <taxon>Hyphomicrobiales</taxon>
        <taxon>Rhizobiaceae</taxon>
        <taxon>Rhizobium/Agrobacterium group</taxon>
        <taxon>Xaviernesmea</taxon>
    </lineage>
</organism>
<evidence type="ECO:0000256" key="2">
    <source>
        <dbReference type="ARBA" id="ARBA00029447"/>
    </source>
</evidence>
<dbReference type="RefSeq" id="WP_075635091.1">
    <property type="nucleotide sequence ID" value="NZ_MKIO01000030.1"/>
</dbReference>
<dbReference type="InterPro" id="IPR004090">
    <property type="entry name" value="Chemotax_Me-accpt_rcpt"/>
</dbReference>
<dbReference type="InterPro" id="IPR004089">
    <property type="entry name" value="MCPsignal_dom"/>
</dbReference>
<dbReference type="PANTHER" id="PTHR43531">
    <property type="entry name" value="PROTEIN ICFG"/>
    <property type="match status" value="1"/>
</dbReference>
<evidence type="ECO:0000256" key="4">
    <source>
        <dbReference type="SAM" id="MobiDB-lite"/>
    </source>
</evidence>
<protein>
    <recommendedName>
        <fullName evidence="5">Methyl-accepting transducer domain-containing protein</fullName>
    </recommendedName>
</protein>
<dbReference type="CDD" id="cd11386">
    <property type="entry name" value="MCP_signal"/>
    <property type="match status" value="1"/>
</dbReference>
<dbReference type="AlphaFoldDB" id="A0A1Q9AIQ3"/>
<dbReference type="PRINTS" id="PR00260">
    <property type="entry name" value="CHEMTRNSDUCR"/>
</dbReference>
<evidence type="ECO:0000313" key="6">
    <source>
        <dbReference type="EMBL" id="OLP55053.1"/>
    </source>
</evidence>
<dbReference type="InterPro" id="IPR039379">
    <property type="entry name" value="Protoglobin_sensor_dom"/>
</dbReference>
<dbReference type="EMBL" id="MKIO01000030">
    <property type="protein sequence ID" value="OLP55053.1"/>
    <property type="molecule type" value="Genomic_DNA"/>
</dbReference>
<dbReference type="SUPFAM" id="SSF46458">
    <property type="entry name" value="Globin-like"/>
    <property type="match status" value="1"/>
</dbReference>
<name>A0A1Q9AIQ3_9HYPH</name>
<keyword evidence="3" id="KW-0807">Transducer</keyword>
<gene>
    <name evidence="6" type="ORF">BJF92_16780</name>
</gene>
<dbReference type="PROSITE" id="PS50111">
    <property type="entry name" value="CHEMOTAXIS_TRANSDUC_2"/>
    <property type="match status" value="1"/>
</dbReference>
<feature type="domain" description="Methyl-accepting transducer" evidence="5">
    <location>
        <begin position="249"/>
        <end position="475"/>
    </location>
</feature>
<reference evidence="6 7" key="1">
    <citation type="submission" date="2016-09" db="EMBL/GenBank/DDBJ databases">
        <title>Rhizobium sp. nov., a novel species isolated from the rice rhizosphere.</title>
        <authorList>
            <person name="Zhao J."/>
            <person name="Zhang X."/>
        </authorList>
    </citation>
    <scope>NUCLEOTIDE SEQUENCE [LARGE SCALE GENOMIC DNA]</scope>
    <source>
        <strain evidence="6 7">MH17</strain>
    </source>
</reference>
<dbReference type="STRING" id="1672749.BJF92_16780"/>
<evidence type="ECO:0000259" key="5">
    <source>
        <dbReference type="PROSITE" id="PS50111"/>
    </source>
</evidence>
<dbReference type="Gene3D" id="1.10.490.10">
    <property type="entry name" value="Globins"/>
    <property type="match status" value="1"/>
</dbReference>
<dbReference type="Gene3D" id="1.10.287.950">
    <property type="entry name" value="Methyl-accepting chemotaxis protein"/>
    <property type="match status" value="1"/>
</dbReference>
<dbReference type="GO" id="GO:0007165">
    <property type="term" value="P:signal transduction"/>
    <property type="evidence" value="ECO:0007669"/>
    <property type="project" value="UniProtKB-KW"/>
</dbReference>
<evidence type="ECO:0000313" key="7">
    <source>
        <dbReference type="Proteomes" id="UP000186143"/>
    </source>
</evidence>
<dbReference type="Pfam" id="PF00015">
    <property type="entry name" value="MCPsignal"/>
    <property type="match status" value="1"/>
</dbReference>
<dbReference type="SMART" id="SM00283">
    <property type="entry name" value="MA"/>
    <property type="match status" value="1"/>
</dbReference>
<accession>A0A1Q9AIQ3</accession>
<feature type="region of interest" description="Disordered" evidence="4">
    <location>
        <begin position="493"/>
        <end position="549"/>
    </location>
</feature>
<comment type="caution">
    <text evidence="6">The sequence shown here is derived from an EMBL/GenBank/DDBJ whole genome shotgun (WGS) entry which is preliminary data.</text>
</comment>
<dbReference type="GO" id="GO:0004888">
    <property type="term" value="F:transmembrane signaling receptor activity"/>
    <property type="evidence" value="ECO:0007669"/>
    <property type="project" value="InterPro"/>
</dbReference>
<sequence length="549" mass="58105">MGQQISAEQSRRAQAGSLLERLRFADLDEGAGDAVRGHRQALLPSIEIGLRDLFQRLQTHPEAARHFTSDRQLDRLHDLCAAHWSVLTDARFDSLYAERVKVLSDACGKMGLDPRWLLSGHGIVLEHMVGAIVDEAWPRSLLSGGKSRRQEVLDLLGALIRLVFVDAEVAVSLRFNDQRQQHHRQLAEARRDEEAAVEGLFAPLVEALRAGQLSARLPEEVPEAYQPMVRGMNEALAAAEAAVVSARGEIAVMAPAAQAVETHSHSLAGAATAQREAVTAALEGLGETGERLKRVADQTRLAEKDAGLTRQAVEDTGTVVSQAISAMADIERSAEKIGQIIGVIDEIAFQTNLLALNAGIEAARAGDSGRGFAVVAQEVRALAQRSGDAAREIKQLVGETKEQVAAGVARVARTQDAIGQVVSRIHGISDAVAEISEGTAGRMEELGAVRASLADAATCGAAMQRDGQEAQAQAAQLGERLGALTAILAGLETGKPSGKPAAQASLAVAPGWRPRPVPPAANRPAEDGADDDDDVLAVPSPARRAGWGR</sequence>
<dbReference type="GO" id="GO:0006935">
    <property type="term" value="P:chemotaxis"/>
    <property type="evidence" value="ECO:0007669"/>
    <property type="project" value="UniProtKB-KW"/>
</dbReference>
<evidence type="ECO:0000256" key="3">
    <source>
        <dbReference type="PROSITE-ProRule" id="PRU00284"/>
    </source>
</evidence>
<dbReference type="InterPro" id="IPR009050">
    <property type="entry name" value="Globin-like_sf"/>
</dbReference>
<proteinExistence type="inferred from homology"/>
<dbReference type="InterPro" id="IPR051310">
    <property type="entry name" value="MCP_chemotaxis"/>
</dbReference>
<dbReference type="PANTHER" id="PTHR43531:SF11">
    <property type="entry name" value="METHYL-ACCEPTING CHEMOTAXIS PROTEIN 3"/>
    <property type="match status" value="1"/>
</dbReference>
<dbReference type="InterPro" id="IPR012292">
    <property type="entry name" value="Globin/Proto"/>
</dbReference>
<dbReference type="SUPFAM" id="SSF58104">
    <property type="entry name" value="Methyl-accepting chemotaxis protein (MCP) signaling domain"/>
    <property type="match status" value="1"/>
</dbReference>
<evidence type="ECO:0000256" key="1">
    <source>
        <dbReference type="ARBA" id="ARBA00022500"/>
    </source>
</evidence>
<dbReference type="InterPro" id="IPR044398">
    <property type="entry name" value="Globin-sensor_dom"/>
</dbReference>
<comment type="similarity">
    <text evidence="2">Belongs to the methyl-accepting chemotaxis (MCP) protein family.</text>
</comment>
<dbReference type="GO" id="GO:0020037">
    <property type="term" value="F:heme binding"/>
    <property type="evidence" value="ECO:0007669"/>
    <property type="project" value="InterPro"/>
</dbReference>